<comment type="caution">
    <text evidence="1">The sequence shown here is derived from an EMBL/GenBank/DDBJ whole genome shotgun (WGS) entry which is preliminary data.</text>
</comment>
<evidence type="ECO:0008006" key="3">
    <source>
        <dbReference type="Google" id="ProtNLM"/>
    </source>
</evidence>
<reference evidence="1" key="1">
    <citation type="submission" date="2022-07" db="EMBL/GenBank/DDBJ databases">
        <authorList>
            <person name="Macas J."/>
            <person name="Novak P."/>
            <person name="Neumann P."/>
        </authorList>
    </citation>
    <scope>NUCLEOTIDE SEQUENCE</scope>
</reference>
<dbReference type="EMBL" id="CAMAPF010001084">
    <property type="protein sequence ID" value="CAH9145715.1"/>
    <property type="molecule type" value="Genomic_DNA"/>
</dbReference>
<dbReference type="GO" id="GO:0005634">
    <property type="term" value="C:nucleus"/>
    <property type="evidence" value="ECO:0007669"/>
    <property type="project" value="TreeGrafter"/>
</dbReference>
<dbReference type="Pfam" id="PF14736">
    <property type="entry name" value="N_Asn_amidohyd"/>
    <property type="match status" value="1"/>
</dbReference>
<evidence type="ECO:0000313" key="1">
    <source>
        <dbReference type="EMBL" id="CAH9145715.1"/>
    </source>
</evidence>
<dbReference type="PANTHER" id="PTHR12498:SF0">
    <property type="entry name" value="PROTEIN N-TERMINAL ASPARAGINE AMIDOHYDROLASE"/>
    <property type="match status" value="1"/>
</dbReference>
<organism evidence="1 2">
    <name type="scientific">Cuscuta epithymum</name>
    <dbReference type="NCBI Taxonomy" id="186058"/>
    <lineage>
        <taxon>Eukaryota</taxon>
        <taxon>Viridiplantae</taxon>
        <taxon>Streptophyta</taxon>
        <taxon>Embryophyta</taxon>
        <taxon>Tracheophyta</taxon>
        <taxon>Spermatophyta</taxon>
        <taxon>Magnoliopsida</taxon>
        <taxon>eudicotyledons</taxon>
        <taxon>Gunneridae</taxon>
        <taxon>Pentapetalae</taxon>
        <taxon>asterids</taxon>
        <taxon>lamiids</taxon>
        <taxon>Solanales</taxon>
        <taxon>Convolvulaceae</taxon>
        <taxon>Cuscuteae</taxon>
        <taxon>Cuscuta</taxon>
        <taxon>Cuscuta subgen. Cuscuta</taxon>
    </lineage>
</organism>
<keyword evidence="2" id="KW-1185">Reference proteome</keyword>
<dbReference type="PANTHER" id="PTHR12498">
    <property type="entry name" value="N-TERMINAL ASPARAGINE AMIDOHYDROLASE"/>
    <property type="match status" value="1"/>
</dbReference>
<dbReference type="AlphaFoldDB" id="A0AAV0GCL2"/>
<accession>A0AAV0GCL2</accession>
<name>A0AAV0GCL2_9ASTE</name>
<gene>
    <name evidence="1" type="ORF">CEPIT_LOCUS42426</name>
</gene>
<dbReference type="GO" id="GO:0008418">
    <property type="term" value="F:protein-N-terminal asparagine amidohydrolase activity"/>
    <property type="evidence" value="ECO:0007669"/>
    <property type="project" value="InterPro"/>
</dbReference>
<dbReference type="Proteomes" id="UP001152523">
    <property type="component" value="Unassembled WGS sequence"/>
</dbReference>
<sequence length="387" mass="44028">MILVREGDETICTHPHHEVFSTTEARDILHSLLANHPHLNSIASAYRSLSQGMLSLSRNSDFLITRETKCVYVAQKEYATVDPSLVDVIGTDGQGGCVGVVMRNPKSGLISVAHVDFPKVVDKGLNRMLSSLLMDEESENEIVDVHIINGHNEAPREESETRTEGISYEICVKIIEFLCKSTKRFNMKTLHTLNRNTSYDKQGNSQPMFSGFLVETASGLIFPGWFDNATICPDSVVRKARLNTALFCPATWEDDRLLDTYDTRSDKFVITPCPWDMNFVKSREARQKLPDREIINNSFTTPVSEKDVSFYATLIRSLYGVLRSVRIMGRPYSERSFDRECDFFIKHPDWKETFPAGQPRIFIRGIDGSWTRSYIEHPQISKRRTAS</sequence>
<evidence type="ECO:0000313" key="2">
    <source>
        <dbReference type="Proteomes" id="UP001152523"/>
    </source>
</evidence>
<protein>
    <recommendedName>
        <fullName evidence="3">Protein N-terminal asparagine amidohydrolase</fullName>
    </recommendedName>
</protein>
<dbReference type="InterPro" id="IPR026750">
    <property type="entry name" value="NTAN1"/>
</dbReference>
<dbReference type="GO" id="GO:0006511">
    <property type="term" value="P:ubiquitin-dependent protein catabolic process"/>
    <property type="evidence" value="ECO:0007669"/>
    <property type="project" value="TreeGrafter"/>
</dbReference>
<proteinExistence type="predicted"/>